<reference evidence="2" key="1">
    <citation type="journal article" date="2019" name="Int. J. Syst. Evol. Microbiol.">
        <title>The Global Catalogue of Microorganisms (GCM) 10K type strain sequencing project: providing services to taxonomists for standard genome sequencing and annotation.</title>
        <authorList>
            <consortium name="The Broad Institute Genomics Platform"/>
            <consortium name="The Broad Institute Genome Sequencing Center for Infectious Disease"/>
            <person name="Wu L."/>
            <person name="Ma J."/>
        </authorList>
    </citation>
    <scope>NUCLEOTIDE SEQUENCE [LARGE SCALE GENOMIC DNA]</scope>
    <source>
        <strain evidence="2">CGMCC 1.12811</strain>
    </source>
</reference>
<sequence length="274" mass="32908">MLPDYKTYFDQIYLGLRALKQQENNGNCKKLIQYLEHHKLVVNNWLRNYNFSTDEEEIKFFKNYKPQLTSKIIYYKIRQDIYLNLPKSQKAIYKYYDKLLDKNNHVPTKLKPFYRYLGKESTHRDTEYFLRRNNISDINDQYHFIFSDERTCTKMDISIAILIAREKIISHLETRLNEIEQQTKNSKWISNLKWTGTKIELIELIYSLQFVKVINAGNTDIKEIAAGMEHLFNIELKPHLYGTYQDIKKRKTGQTKFLDKMSITLQTTIFDEEI</sequence>
<keyword evidence="2" id="KW-1185">Reference proteome</keyword>
<name>A0ABQ1HTX8_9FLAO</name>
<dbReference type="Pfam" id="PF09357">
    <property type="entry name" value="RteC"/>
    <property type="match status" value="1"/>
</dbReference>
<dbReference type="EMBL" id="BMGA01000010">
    <property type="protein sequence ID" value="GGA87492.1"/>
    <property type="molecule type" value="Genomic_DNA"/>
</dbReference>
<dbReference type="Proteomes" id="UP000658793">
    <property type="component" value="Unassembled WGS sequence"/>
</dbReference>
<gene>
    <name evidence="1" type="ORF">GCM10008015_30190</name>
</gene>
<dbReference type="RefSeq" id="WP_188495523.1">
    <property type="nucleotide sequence ID" value="NZ_BMGA01000010.1"/>
</dbReference>
<proteinExistence type="predicted"/>
<dbReference type="InterPro" id="IPR018534">
    <property type="entry name" value="Tet_reg_excision_RteC"/>
</dbReference>
<comment type="caution">
    <text evidence="1">The sequence shown here is derived from an EMBL/GenBank/DDBJ whole genome shotgun (WGS) entry which is preliminary data.</text>
</comment>
<accession>A0ABQ1HTX8</accession>
<protein>
    <recommendedName>
        <fullName evidence="3">RteC protein</fullName>
    </recommendedName>
</protein>
<evidence type="ECO:0000313" key="2">
    <source>
        <dbReference type="Proteomes" id="UP000658793"/>
    </source>
</evidence>
<evidence type="ECO:0008006" key="3">
    <source>
        <dbReference type="Google" id="ProtNLM"/>
    </source>
</evidence>
<organism evidence="1 2">
    <name type="scientific">Flavobacterium palustre</name>
    <dbReference type="NCBI Taxonomy" id="1476463"/>
    <lineage>
        <taxon>Bacteria</taxon>
        <taxon>Pseudomonadati</taxon>
        <taxon>Bacteroidota</taxon>
        <taxon>Flavobacteriia</taxon>
        <taxon>Flavobacteriales</taxon>
        <taxon>Flavobacteriaceae</taxon>
        <taxon>Flavobacterium</taxon>
    </lineage>
</organism>
<evidence type="ECO:0000313" key="1">
    <source>
        <dbReference type="EMBL" id="GGA87492.1"/>
    </source>
</evidence>